<feature type="compositionally biased region" description="Gly residues" evidence="4">
    <location>
        <begin position="186"/>
        <end position="201"/>
    </location>
</feature>
<organism evidence="6 7">
    <name type="scientific">Natronospira elongata</name>
    <dbReference type="NCBI Taxonomy" id="3110268"/>
    <lineage>
        <taxon>Bacteria</taxon>
        <taxon>Pseudomonadati</taxon>
        <taxon>Pseudomonadota</taxon>
        <taxon>Gammaproteobacteria</taxon>
        <taxon>Natronospirales</taxon>
        <taxon>Natronospiraceae</taxon>
        <taxon>Natronospira</taxon>
    </lineage>
</organism>
<dbReference type="NCBIfam" id="TIGR02519">
    <property type="entry name" value="pilus_MshL"/>
    <property type="match status" value="1"/>
</dbReference>
<dbReference type="InterPro" id="IPR011662">
    <property type="entry name" value="Secretin/TonB_short_N"/>
</dbReference>
<gene>
    <name evidence="6" type="primary">mshL</name>
    <name evidence="6" type="ORF">VCB98_03880</name>
</gene>
<dbReference type="SMART" id="SM00965">
    <property type="entry name" value="STN"/>
    <property type="match status" value="1"/>
</dbReference>
<keyword evidence="7" id="KW-1185">Reference proteome</keyword>
<sequence length="575" mass="62691">MSHKPVESRRALRVIPGLAAGFLMAACATQPFGDDTRERMDQVLADSLRALENDRPPPEVSEALIPGERDRTEPAARDRGEERFDVSVRNVPAETFFMGLVEDTDYNMIVDEAVEGRISLNLRNVTIPEVMEAVREVYGFEYRELAGGYLVRPAGLQTRVFNIDALTITREGQSSTRVSSGSVSDGHGGSRGTMGTRGFGGTPSRTGGEDRIVGTRIETETKSDFWADIESTLEAIVADSDGGRVILNPQSGTVAVRAMPSELREIEEYLGTIQRNIGRQVVLEAKILEVELRDEFRSGINWGGLYTDGDDGAFIGQVGGPDVFNEGLSSIAGSQQSLMPGSELSGLSTEAIGGSFAATLNIGNDFRAFVELLSRQGETRVLSSPRVSTVNNQKAVIKVGSDEFFVTGIQTGGAFGAAGASTQRNVELTPFFSGIALDVTPQISESNEVTLHIHPTVSQVTDQRKDLTVGGETDSLPLAFSEVRESDSIVRARSGQIVVIGGLMQNQMRDETFSTPVLGSIPVLGNLFRQTRQREAKTELVILLRPVVVENDEQWNEMTRDYRDQIRDMRRPGRR</sequence>
<dbReference type="InterPro" id="IPR004846">
    <property type="entry name" value="T2SS/T3SS_dom"/>
</dbReference>
<evidence type="ECO:0000256" key="2">
    <source>
        <dbReference type="ARBA" id="ARBA00023136"/>
    </source>
</evidence>
<feature type="region of interest" description="Disordered" evidence="4">
    <location>
        <begin position="172"/>
        <end position="210"/>
    </location>
</feature>
<name>A0AAP6JDG3_9GAMM</name>
<dbReference type="Proteomes" id="UP001302316">
    <property type="component" value="Unassembled WGS sequence"/>
</dbReference>
<proteinExistence type="predicted"/>
<feature type="region of interest" description="Disordered" evidence="4">
    <location>
        <begin position="52"/>
        <end position="81"/>
    </location>
</feature>
<dbReference type="PRINTS" id="PR00811">
    <property type="entry name" value="BCTERIALGSPD"/>
</dbReference>
<protein>
    <submittedName>
        <fullName evidence="6">Pilus (MSHA type) biogenesis protein MshL</fullName>
    </submittedName>
</protein>
<dbReference type="PANTHER" id="PTHR30332:SF17">
    <property type="entry name" value="TYPE IV PILIATION SYSTEM PROTEIN DR_0774-RELATED"/>
    <property type="match status" value="1"/>
</dbReference>
<dbReference type="InterPro" id="IPR011514">
    <property type="entry name" value="Secretin_N_2"/>
</dbReference>
<dbReference type="PROSITE" id="PS51257">
    <property type="entry name" value="PROKAR_LIPOPROTEIN"/>
    <property type="match status" value="1"/>
</dbReference>
<dbReference type="RefSeq" id="WP_346050584.1">
    <property type="nucleotide sequence ID" value="NZ_JAYGII010000005.1"/>
</dbReference>
<dbReference type="Gene3D" id="3.30.1370.130">
    <property type="match status" value="1"/>
</dbReference>
<feature type="compositionally biased region" description="Low complexity" evidence="4">
    <location>
        <begin position="174"/>
        <end position="185"/>
    </location>
</feature>
<dbReference type="Pfam" id="PF07655">
    <property type="entry name" value="Secretin_N_2"/>
    <property type="match status" value="1"/>
</dbReference>
<dbReference type="AlphaFoldDB" id="A0AAP6JDG3"/>
<evidence type="ECO:0000313" key="7">
    <source>
        <dbReference type="Proteomes" id="UP001302316"/>
    </source>
</evidence>
<keyword evidence="2" id="KW-0472">Membrane</keyword>
<dbReference type="Pfam" id="PF00263">
    <property type="entry name" value="Secretin"/>
    <property type="match status" value="1"/>
</dbReference>
<dbReference type="GO" id="GO:0009297">
    <property type="term" value="P:pilus assembly"/>
    <property type="evidence" value="ECO:0007669"/>
    <property type="project" value="InterPro"/>
</dbReference>
<accession>A0AAP6JDG3</accession>
<reference evidence="6 7" key="1">
    <citation type="submission" date="2023-12" db="EMBL/GenBank/DDBJ databases">
        <title>Whole-genome sequencing of halo(alkali)philic microorganisms from hypersaline lakes.</title>
        <authorList>
            <person name="Sorokin D.Y."/>
            <person name="Merkel A.Y."/>
            <person name="Messina E."/>
            <person name="Yakimov M."/>
        </authorList>
    </citation>
    <scope>NUCLEOTIDE SEQUENCE [LARGE SCALE GENOMIC DNA]</scope>
    <source>
        <strain evidence="6 7">AB-CW1</strain>
    </source>
</reference>
<keyword evidence="3" id="KW-0998">Cell outer membrane</keyword>
<feature type="domain" description="Secretin/TonB short N-terminal" evidence="5">
    <location>
        <begin position="106"/>
        <end position="154"/>
    </location>
</feature>
<dbReference type="GO" id="GO:0015627">
    <property type="term" value="C:type II protein secretion system complex"/>
    <property type="evidence" value="ECO:0007669"/>
    <property type="project" value="TreeGrafter"/>
</dbReference>
<evidence type="ECO:0000256" key="3">
    <source>
        <dbReference type="ARBA" id="ARBA00023237"/>
    </source>
</evidence>
<evidence type="ECO:0000313" key="6">
    <source>
        <dbReference type="EMBL" id="MEA5444955.1"/>
    </source>
</evidence>
<dbReference type="InterPro" id="IPR013358">
    <property type="entry name" value="Pilus_biogenesis_MshL"/>
</dbReference>
<feature type="compositionally biased region" description="Basic and acidic residues" evidence="4">
    <location>
        <begin position="67"/>
        <end position="81"/>
    </location>
</feature>
<comment type="caution">
    <text evidence="6">The sequence shown here is derived from an EMBL/GenBank/DDBJ whole genome shotgun (WGS) entry which is preliminary data.</text>
</comment>
<dbReference type="GO" id="GO:0019867">
    <property type="term" value="C:outer membrane"/>
    <property type="evidence" value="ECO:0007669"/>
    <property type="project" value="InterPro"/>
</dbReference>
<evidence type="ECO:0000256" key="1">
    <source>
        <dbReference type="ARBA" id="ARBA00022448"/>
    </source>
</evidence>
<dbReference type="InterPro" id="IPR050810">
    <property type="entry name" value="Bact_Secretion_Sys_Channel"/>
</dbReference>
<keyword evidence="1" id="KW-0813">Transport</keyword>
<dbReference type="PANTHER" id="PTHR30332">
    <property type="entry name" value="PROBABLE GENERAL SECRETION PATHWAY PROTEIN D"/>
    <property type="match status" value="1"/>
</dbReference>
<evidence type="ECO:0000259" key="5">
    <source>
        <dbReference type="SMART" id="SM00965"/>
    </source>
</evidence>
<dbReference type="GO" id="GO:0009306">
    <property type="term" value="P:protein secretion"/>
    <property type="evidence" value="ECO:0007669"/>
    <property type="project" value="InterPro"/>
</dbReference>
<dbReference type="InterPro" id="IPR001775">
    <property type="entry name" value="GspD/PilQ"/>
</dbReference>
<evidence type="ECO:0000256" key="4">
    <source>
        <dbReference type="SAM" id="MobiDB-lite"/>
    </source>
</evidence>
<dbReference type="EMBL" id="JAYGII010000005">
    <property type="protein sequence ID" value="MEA5444955.1"/>
    <property type="molecule type" value="Genomic_DNA"/>
</dbReference>